<evidence type="ECO:0000256" key="1">
    <source>
        <dbReference type="SAM" id="SignalP"/>
    </source>
</evidence>
<protein>
    <submittedName>
        <fullName evidence="3">Prolyl oligopeptidase family serine peptidase</fullName>
    </submittedName>
</protein>
<proteinExistence type="predicted"/>
<name>A0ABY5DRJ4_9ACTN</name>
<keyword evidence="1" id="KW-0732">Signal</keyword>
<keyword evidence="4" id="KW-1185">Reference proteome</keyword>
<evidence type="ECO:0000259" key="2">
    <source>
        <dbReference type="Pfam" id="PF00326"/>
    </source>
</evidence>
<evidence type="ECO:0000313" key="3">
    <source>
        <dbReference type="EMBL" id="UTI63697.1"/>
    </source>
</evidence>
<accession>A0ABY5DRJ4</accession>
<feature type="domain" description="Peptidase S9 prolyl oligopeptidase catalytic" evidence="2">
    <location>
        <begin position="145"/>
        <end position="255"/>
    </location>
</feature>
<dbReference type="EMBL" id="CP098502">
    <property type="protein sequence ID" value="UTI63697.1"/>
    <property type="molecule type" value="Genomic_DNA"/>
</dbReference>
<dbReference type="Proteomes" id="UP001056035">
    <property type="component" value="Chromosome"/>
</dbReference>
<reference evidence="3 4" key="1">
    <citation type="submission" date="2022-06" db="EMBL/GenBank/DDBJ databases">
        <title>Paraconexibacter antarcticus.</title>
        <authorList>
            <person name="Kim C.S."/>
        </authorList>
    </citation>
    <scope>NUCLEOTIDE SEQUENCE [LARGE SCALE GENOMIC DNA]</scope>
    <source>
        <strain evidence="3 4">02-257</strain>
    </source>
</reference>
<dbReference type="SUPFAM" id="SSF53474">
    <property type="entry name" value="alpha/beta-Hydrolases"/>
    <property type="match status" value="1"/>
</dbReference>
<sequence length="323" mass="32925">MRRPTLTALLLAAATLVLGGLPSVASARERPVNTGTPGSVCRASYPGGATDPALDSTILGALPAAYEVGAPAGGGDVQRVMIVVHGGGWYRVGPGMLDADRAAAAAWRGAGWETVNTSYRACRHSLGDLLALYDAVRAQVGPAVPICLRGESAGGQLALMVAAERPDVACVIAEAAPTDLFTIRAQGVADGLTQAPPLVFGYARAAFGRRRLRAVSPVLNVAGVAARVLLAQAADDPVIPAQQQQELADVLRAARPSASVDVDLLPAGDKVFVHGTTSAAGLSELDGRVAALVAPFGSAPVSAPPKPAPLRLPSLLQQLLKLL</sequence>
<dbReference type="Gene3D" id="3.40.50.1820">
    <property type="entry name" value="alpha/beta hydrolase"/>
    <property type="match status" value="1"/>
</dbReference>
<evidence type="ECO:0000313" key="4">
    <source>
        <dbReference type="Proteomes" id="UP001056035"/>
    </source>
</evidence>
<gene>
    <name evidence="3" type="ORF">NBH00_20430</name>
</gene>
<dbReference type="Pfam" id="PF00326">
    <property type="entry name" value="Peptidase_S9"/>
    <property type="match status" value="1"/>
</dbReference>
<dbReference type="RefSeq" id="WP_254570421.1">
    <property type="nucleotide sequence ID" value="NZ_CP098502.1"/>
</dbReference>
<feature type="signal peptide" evidence="1">
    <location>
        <begin position="1"/>
        <end position="27"/>
    </location>
</feature>
<feature type="chain" id="PRO_5047508764" evidence="1">
    <location>
        <begin position="28"/>
        <end position="323"/>
    </location>
</feature>
<organism evidence="3 4">
    <name type="scientific">Paraconexibacter antarcticus</name>
    <dbReference type="NCBI Taxonomy" id="2949664"/>
    <lineage>
        <taxon>Bacteria</taxon>
        <taxon>Bacillati</taxon>
        <taxon>Actinomycetota</taxon>
        <taxon>Thermoleophilia</taxon>
        <taxon>Solirubrobacterales</taxon>
        <taxon>Paraconexibacteraceae</taxon>
        <taxon>Paraconexibacter</taxon>
    </lineage>
</organism>
<dbReference type="InterPro" id="IPR029058">
    <property type="entry name" value="AB_hydrolase_fold"/>
</dbReference>
<dbReference type="InterPro" id="IPR001375">
    <property type="entry name" value="Peptidase_S9_cat"/>
</dbReference>